<evidence type="ECO:0000313" key="2">
    <source>
        <dbReference type="EMBL" id="TXL73091.1"/>
    </source>
</evidence>
<accession>A0A5C8PHG4</accession>
<sequence length="157" mass="17308">MDPYLALKWIHILSSTVLFGTGMGTAFHMWMAHRRGDARAIATVAGNVVLADWLFTLPAGIVQPATGFTMALMAGFDPRESWLVATYALYLLALACWVPVVILQMHARSLAAVAAAEGAPLPPAYHRIMRRWFVLGWPAFAALIVVFWLMVAKPSLW</sequence>
<name>A0A5C8PHG4_9HYPH</name>
<feature type="transmembrane region" description="Helical" evidence="1">
    <location>
        <begin position="132"/>
        <end position="151"/>
    </location>
</feature>
<keyword evidence="3" id="KW-1185">Reference proteome</keyword>
<dbReference type="EMBL" id="VDUZ01000028">
    <property type="protein sequence ID" value="TXL73091.1"/>
    <property type="molecule type" value="Genomic_DNA"/>
</dbReference>
<keyword evidence="1" id="KW-0472">Membrane</keyword>
<reference evidence="2 3" key="1">
    <citation type="submission" date="2019-06" db="EMBL/GenBank/DDBJ databases">
        <title>New taxonomy in bacterial strain CC-CFT640, isolated from vineyard.</title>
        <authorList>
            <person name="Lin S.-Y."/>
            <person name="Tsai C.-F."/>
            <person name="Young C.-C."/>
        </authorList>
    </citation>
    <scope>NUCLEOTIDE SEQUENCE [LARGE SCALE GENOMIC DNA]</scope>
    <source>
        <strain evidence="2 3">CC-CFT640</strain>
    </source>
</reference>
<protein>
    <submittedName>
        <fullName evidence="2">DUF2269 domain-containing protein</fullName>
    </submittedName>
</protein>
<keyword evidence="1" id="KW-1133">Transmembrane helix</keyword>
<evidence type="ECO:0000313" key="3">
    <source>
        <dbReference type="Proteomes" id="UP000321638"/>
    </source>
</evidence>
<proteinExistence type="predicted"/>
<comment type="caution">
    <text evidence="2">The sequence shown here is derived from an EMBL/GenBank/DDBJ whole genome shotgun (WGS) entry which is preliminary data.</text>
</comment>
<gene>
    <name evidence="2" type="ORF">FHP25_22880</name>
</gene>
<feature type="transmembrane region" description="Helical" evidence="1">
    <location>
        <begin position="40"/>
        <end position="62"/>
    </location>
</feature>
<evidence type="ECO:0000256" key="1">
    <source>
        <dbReference type="SAM" id="Phobius"/>
    </source>
</evidence>
<feature type="transmembrane region" description="Helical" evidence="1">
    <location>
        <begin position="6"/>
        <end position="28"/>
    </location>
</feature>
<dbReference type="Proteomes" id="UP000321638">
    <property type="component" value="Unassembled WGS sequence"/>
</dbReference>
<dbReference type="InterPro" id="IPR018729">
    <property type="entry name" value="DUF2269_transmembrane"/>
</dbReference>
<organism evidence="2 3">
    <name type="scientific">Vineibacter terrae</name>
    <dbReference type="NCBI Taxonomy" id="2586908"/>
    <lineage>
        <taxon>Bacteria</taxon>
        <taxon>Pseudomonadati</taxon>
        <taxon>Pseudomonadota</taxon>
        <taxon>Alphaproteobacteria</taxon>
        <taxon>Hyphomicrobiales</taxon>
        <taxon>Vineibacter</taxon>
    </lineage>
</organism>
<dbReference type="AlphaFoldDB" id="A0A5C8PHG4"/>
<keyword evidence="1" id="KW-0812">Transmembrane</keyword>
<dbReference type="Pfam" id="PF10027">
    <property type="entry name" value="DUF2269"/>
    <property type="match status" value="1"/>
</dbReference>
<feature type="transmembrane region" description="Helical" evidence="1">
    <location>
        <begin position="82"/>
        <end position="103"/>
    </location>
</feature>
<dbReference type="OrthoDB" id="9786302at2"/>